<organism evidence="1 2">
    <name type="scientific">Emticicia soli</name>
    <dbReference type="NCBI Taxonomy" id="2027878"/>
    <lineage>
        <taxon>Bacteria</taxon>
        <taxon>Pseudomonadati</taxon>
        <taxon>Bacteroidota</taxon>
        <taxon>Cytophagia</taxon>
        <taxon>Cytophagales</taxon>
        <taxon>Leadbetterellaceae</taxon>
        <taxon>Emticicia</taxon>
    </lineage>
</organism>
<dbReference type="Proteomes" id="UP001597510">
    <property type="component" value="Unassembled WGS sequence"/>
</dbReference>
<dbReference type="RefSeq" id="WP_340236953.1">
    <property type="nucleotide sequence ID" value="NZ_JBBEWC010000007.1"/>
</dbReference>
<keyword evidence="2" id="KW-1185">Reference proteome</keyword>
<sequence>MKSIFQKTYLTVSPAAASYFRKVWIEQTKLSERTFRNRVKEPELFDVLLFCHVCELDLGEILKPFSTQFKNIPAFNKNVQLTIEQ</sequence>
<comment type="caution">
    <text evidence="1">The sequence shown here is derived from an EMBL/GenBank/DDBJ whole genome shotgun (WGS) entry which is preliminary data.</text>
</comment>
<evidence type="ECO:0000313" key="2">
    <source>
        <dbReference type="Proteomes" id="UP001597510"/>
    </source>
</evidence>
<dbReference type="EMBL" id="JBHULC010000009">
    <property type="protein sequence ID" value="MFD2521392.1"/>
    <property type="molecule type" value="Genomic_DNA"/>
</dbReference>
<evidence type="ECO:0000313" key="1">
    <source>
        <dbReference type="EMBL" id="MFD2521392.1"/>
    </source>
</evidence>
<reference evidence="2" key="1">
    <citation type="journal article" date="2019" name="Int. J. Syst. Evol. Microbiol.">
        <title>The Global Catalogue of Microorganisms (GCM) 10K type strain sequencing project: providing services to taxonomists for standard genome sequencing and annotation.</title>
        <authorList>
            <consortium name="The Broad Institute Genomics Platform"/>
            <consortium name="The Broad Institute Genome Sequencing Center for Infectious Disease"/>
            <person name="Wu L."/>
            <person name="Ma J."/>
        </authorList>
    </citation>
    <scope>NUCLEOTIDE SEQUENCE [LARGE SCALE GENOMIC DNA]</scope>
    <source>
        <strain evidence="2">KCTC 52344</strain>
    </source>
</reference>
<name>A0ABW5J5U8_9BACT</name>
<accession>A0ABW5J5U8</accession>
<proteinExistence type="predicted"/>
<gene>
    <name evidence="1" type="ORF">ACFSR2_10880</name>
</gene>
<protein>
    <submittedName>
        <fullName evidence="1">Uncharacterized protein</fullName>
    </submittedName>
</protein>